<dbReference type="InterPro" id="IPR050834">
    <property type="entry name" value="Glycosyltransf_2"/>
</dbReference>
<organism evidence="2 3">
    <name type="scientific">Leucobacter iarius</name>
    <dbReference type="NCBI Taxonomy" id="333963"/>
    <lineage>
        <taxon>Bacteria</taxon>
        <taxon>Bacillati</taxon>
        <taxon>Actinomycetota</taxon>
        <taxon>Actinomycetes</taxon>
        <taxon>Micrococcales</taxon>
        <taxon>Microbacteriaceae</taxon>
        <taxon>Leucobacter</taxon>
    </lineage>
</organism>
<feature type="domain" description="Glycosyltransferase 2-like" evidence="1">
    <location>
        <begin position="12"/>
        <end position="138"/>
    </location>
</feature>
<evidence type="ECO:0000313" key="2">
    <source>
        <dbReference type="EMBL" id="GAA1780512.1"/>
    </source>
</evidence>
<dbReference type="EMBL" id="BAAAOB010000001">
    <property type="protein sequence ID" value="GAA1780512.1"/>
    <property type="molecule type" value="Genomic_DNA"/>
</dbReference>
<dbReference type="InterPro" id="IPR001173">
    <property type="entry name" value="Glyco_trans_2-like"/>
</dbReference>
<gene>
    <name evidence="2" type="ORF">GCM10009768_06790</name>
</gene>
<reference evidence="3" key="1">
    <citation type="journal article" date="2019" name="Int. J. Syst. Evol. Microbiol.">
        <title>The Global Catalogue of Microorganisms (GCM) 10K type strain sequencing project: providing services to taxonomists for standard genome sequencing and annotation.</title>
        <authorList>
            <consortium name="The Broad Institute Genomics Platform"/>
            <consortium name="The Broad Institute Genome Sequencing Center for Infectious Disease"/>
            <person name="Wu L."/>
            <person name="Ma J."/>
        </authorList>
    </citation>
    <scope>NUCLEOTIDE SEQUENCE [LARGE SCALE GENOMIC DNA]</scope>
    <source>
        <strain evidence="3">JCM 14736</strain>
    </source>
</reference>
<dbReference type="CDD" id="cd00761">
    <property type="entry name" value="Glyco_tranf_GTA_type"/>
    <property type="match status" value="1"/>
</dbReference>
<evidence type="ECO:0000313" key="3">
    <source>
        <dbReference type="Proteomes" id="UP001500851"/>
    </source>
</evidence>
<dbReference type="RefSeq" id="WP_344029309.1">
    <property type="nucleotide sequence ID" value="NZ_BAAAOB010000001.1"/>
</dbReference>
<dbReference type="PANTHER" id="PTHR43685:SF2">
    <property type="entry name" value="GLYCOSYLTRANSFERASE 2-LIKE DOMAIN-CONTAINING PROTEIN"/>
    <property type="match status" value="1"/>
</dbReference>
<sequence>MSGTERTASVAIVIRTKDRPEFLRRALVSIVGQSFGDWQAVIVNDGGDPALVRETVAELDAEQQAKFRFVDSAESRGRWVSANAGVLATTAPLLVLHDDDDTWHPEFLARATAYLEQRPERVGVVARIERLWEERDASGVLVPVRREVFQGHLANPTLSAALLFNRFVPIGYLYRRSLHEEFGLYEEALPVIGDWDFNLRVLSKHSLEFLEGEPLAYWHHREGVTGSAGNSVIHASDDHVKYDELVRDEALREFVDQFGLGLPLYLTKFVNGRIANLERQLRREIREEGERTRAEMLRISTITRLKRLARRGIGSRDE</sequence>
<evidence type="ECO:0000259" key="1">
    <source>
        <dbReference type="Pfam" id="PF00535"/>
    </source>
</evidence>
<dbReference type="SUPFAM" id="SSF53448">
    <property type="entry name" value="Nucleotide-diphospho-sugar transferases"/>
    <property type="match status" value="1"/>
</dbReference>
<accession>A0ABP4XIV9</accession>
<dbReference type="Pfam" id="PF00535">
    <property type="entry name" value="Glycos_transf_2"/>
    <property type="match status" value="1"/>
</dbReference>
<comment type="caution">
    <text evidence="2">The sequence shown here is derived from an EMBL/GenBank/DDBJ whole genome shotgun (WGS) entry which is preliminary data.</text>
</comment>
<proteinExistence type="predicted"/>
<dbReference type="PANTHER" id="PTHR43685">
    <property type="entry name" value="GLYCOSYLTRANSFERASE"/>
    <property type="match status" value="1"/>
</dbReference>
<protein>
    <recommendedName>
        <fullName evidence="1">Glycosyltransferase 2-like domain-containing protein</fullName>
    </recommendedName>
</protein>
<dbReference type="InterPro" id="IPR029044">
    <property type="entry name" value="Nucleotide-diphossugar_trans"/>
</dbReference>
<dbReference type="Proteomes" id="UP001500851">
    <property type="component" value="Unassembled WGS sequence"/>
</dbReference>
<name>A0ABP4XIV9_9MICO</name>
<dbReference type="Gene3D" id="3.90.550.10">
    <property type="entry name" value="Spore Coat Polysaccharide Biosynthesis Protein SpsA, Chain A"/>
    <property type="match status" value="1"/>
</dbReference>
<keyword evidence="3" id="KW-1185">Reference proteome</keyword>